<dbReference type="GO" id="GO:0005524">
    <property type="term" value="F:ATP binding"/>
    <property type="evidence" value="ECO:0007669"/>
    <property type="project" value="UniProtKB-KW"/>
</dbReference>
<dbReference type="PANTHER" id="PTHR13504:SF38">
    <property type="entry name" value="FIDO DOMAIN-CONTAINING PROTEIN"/>
    <property type="match status" value="1"/>
</dbReference>
<evidence type="ECO:0000256" key="2">
    <source>
        <dbReference type="PIRSR" id="PIRSR640198-3"/>
    </source>
</evidence>
<gene>
    <name evidence="4" type="ORF">HMPREF9444_01912</name>
</gene>
<dbReference type="InterPro" id="IPR003812">
    <property type="entry name" value="Fido"/>
</dbReference>
<evidence type="ECO:0000313" key="4">
    <source>
        <dbReference type="EMBL" id="EFY06338.1"/>
    </source>
</evidence>
<accession>E8LMC6</accession>
<dbReference type="Proteomes" id="UP000018458">
    <property type="component" value="Unassembled WGS sequence"/>
</dbReference>
<dbReference type="eggNOG" id="COG3177">
    <property type="taxonomic scope" value="Bacteria"/>
</dbReference>
<protein>
    <recommendedName>
        <fullName evidence="3">Fido domain-containing protein</fullName>
    </recommendedName>
</protein>
<feature type="binding site" evidence="1">
    <location>
        <begin position="147"/>
        <end position="154"/>
    </location>
    <ligand>
        <name>ATP</name>
        <dbReference type="ChEBI" id="CHEBI:30616"/>
    </ligand>
</feature>
<evidence type="ECO:0000313" key="5">
    <source>
        <dbReference type="Proteomes" id="UP000018458"/>
    </source>
</evidence>
<keyword evidence="1" id="KW-0547">Nucleotide-binding</keyword>
<name>E8LMC6_SUCHY</name>
<comment type="caution">
    <text evidence="4">The sequence shown here is derived from an EMBL/GenBank/DDBJ whole genome shotgun (WGS) entry which is preliminary data.</text>
</comment>
<dbReference type="RefSeq" id="WP_009144064.1">
    <property type="nucleotide sequence ID" value="NZ_GL831059.1"/>
</dbReference>
<feature type="domain" description="Fido" evidence="3">
    <location>
        <begin position="64"/>
        <end position="205"/>
    </location>
</feature>
<dbReference type="STRING" id="762983.HMPREF9444_01912"/>
<keyword evidence="1" id="KW-0067">ATP-binding</keyword>
<dbReference type="AlphaFoldDB" id="E8LMC6"/>
<reference evidence="4 5" key="1">
    <citation type="submission" date="2011-01" db="EMBL/GenBank/DDBJ databases">
        <authorList>
            <person name="Weinstock G."/>
            <person name="Sodergren E."/>
            <person name="Clifton S."/>
            <person name="Fulton L."/>
            <person name="Fulton B."/>
            <person name="Courtney L."/>
            <person name="Fronick C."/>
            <person name="Harrison M."/>
            <person name="Strong C."/>
            <person name="Farmer C."/>
            <person name="Delahaunty K."/>
            <person name="Markovic C."/>
            <person name="Hall O."/>
            <person name="Minx P."/>
            <person name="Tomlinson C."/>
            <person name="Mitreva M."/>
            <person name="Hou S."/>
            <person name="Chen J."/>
            <person name="Wollam A."/>
            <person name="Pepin K.H."/>
            <person name="Johnson M."/>
            <person name="Bhonagiri V."/>
            <person name="Zhang X."/>
            <person name="Suruliraj S."/>
            <person name="Warren W."/>
            <person name="Chinwalla A."/>
            <person name="Mardis E.R."/>
            <person name="Wilson R.K."/>
        </authorList>
    </citation>
    <scope>NUCLEOTIDE SEQUENCE [LARGE SCALE GENOMIC DNA]</scope>
    <source>
        <strain evidence="5">DSM 22608 / JCM 16073 / KCTC 15190 / YIT 12066</strain>
    </source>
</reference>
<evidence type="ECO:0000256" key="1">
    <source>
        <dbReference type="PIRSR" id="PIRSR640198-2"/>
    </source>
</evidence>
<dbReference type="OrthoDB" id="9807853at2"/>
<dbReference type="Gene3D" id="1.10.3290.10">
    <property type="entry name" value="Fido-like domain"/>
    <property type="match status" value="1"/>
</dbReference>
<dbReference type="Pfam" id="PF02661">
    <property type="entry name" value="Fic"/>
    <property type="match status" value="1"/>
</dbReference>
<sequence length="309" mass="35789">MVNKLGFEFVYTSAKIEGSTVSRKDTSIILDTGTATSGIPINDAVMILNLDQAYKYILKNNLIPDLHTMNEVHVLLASGLLKNPRDVGEMKTRDNWVNGCNYHPLPPGSVLRTEIENVFSIYKTLKDPFDRALYLHNNIAYMQYFADCNKRTSRCMQFISMKYDNVMPLMLLDKDDKSLYEKYIDALVEYYTTGSYEKSKRYFIDNYITMGNFIKNSEINQDLDKYIQHPYMVISCQDPKTCEQLSSIAKEVGIRSKALKHYFLVEPEILKVSQINLSACQVYESIKHFFIKRELSEQNKKLFLCTDNK</sequence>
<dbReference type="PROSITE" id="PS51459">
    <property type="entry name" value="FIDO"/>
    <property type="match status" value="1"/>
</dbReference>
<keyword evidence="5" id="KW-1185">Reference proteome</keyword>
<dbReference type="EMBL" id="AEVO01000132">
    <property type="protein sequence ID" value="EFY06338.1"/>
    <property type="molecule type" value="Genomic_DNA"/>
</dbReference>
<dbReference type="InterPro" id="IPR036597">
    <property type="entry name" value="Fido-like_dom_sf"/>
</dbReference>
<evidence type="ECO:0000259" key="3">
    <source>
        <dbReference type="PROSITE" id="PS51459"/>
    </source>
</evidence>
<dbReference type="InterPro" id="IPR040198">
    <property type="entry name" value="Fido_containing"/>
</dbReference>
<dbReference type="PANTHER" id="PTHR13504">
    <property type="entry name" value="FIDO DOMAIN-CONTAINING PROTEIN DDB_G0283145"/>
    <property type="match status" value="1"/>
</dbReference>
<dbReference type="SUPFAM" id="SSF140931">
    <property type="entry name" value="Fic-like"/>
    <property type="match status" value="1"/>
</dbReference>
<organism evidence="4 5">
    <name type="scientific">Succinatimonas hippei (strain DSM 22608 / JCM 16073 / KCTC 15190 / YIT 12066)</name>
    <dbReference type="NCBI Taxonomy" id="762983"/>
    <lineage>
        <taxon>Bacteria</taxon>
        <taxon>Pseudomonadati</taxon>
        <taxon>Pseudomonadota</taxon>
        <taxon>Gammaproteobacteria</taxon>
        <taxon>Aeromonadales</taxon>
        <taxon>Succinivibrionaceae</taxon>
        <taxon>Succinatimonas</taxon>
    </lineage>
</organism>
<proteinExistence type="predicted"/>
<dbReference type="HOGENOM" id="CLU_899942_0_0_6"/>
<feature type="site" description="Important for autoinhibition of adenylyltransferase activity" evidence="2">
    <location>
        <position position="17"/>
    </location>
</feature>